<accession>A0ABU6KIS8</accession>
<keyword evidence="2" id="KW-1185">Reference proteome</keyword>
<sequence>MYPIIKDIELDRDMTDEEAFTTSLQAFNIPDKLAEGLDTLCCGWASRGVAFGDGKVKH</sequence>
<dbReference type="EMBL" id="JARZFX010000012">
    <property type="protein sequence ID" value="MEC5425234.1"/>
    <property type="molecule type" value="Genomic_DNA"/>
</dbReference>
<proteinExistence type="predicted"/>
<protein>
    <submittedName>
        <fullName evidence="1">Uncharacterized protein</fullName>
    </submittedName>
</protein>
<gene>
    <name evidence="1" type="ORF">QGM71_17245</name>
</gene>
<evidence type="ECO:0000313" key="1">
    <source>
        <dbReference type="EMBL" id="MEC5425234.1"/>
    </source>
</evidence>
<organism evidence="1 2">
    <name type="scientific">Virgibacillus tibetensis</name>
    <dbReference type="NCBI Taxonomy" id="3042313"/>
    <lineage>
        <taxon>Bacteria</taxon>
        <taxon>Bacillati</taxon>
        <taxon>Bacillota</taxon>
        <taxon>Bacilli</taxon>
        <taxon>Bacillales</taxon>
        <taxon>Bacillaceae</taxon>
        <taxon>Virgibacillus</taxon>
    </lineage>
</organism>
<reference evidence="1 2" key="1">
    <citation type="journal article" date="2024" name="Int. J. Syst. Evol. Microbiol.">
        <title>Virgibacillus tibetensis sp. nov., isolated from salt lake on the Tibetan Plateau of China.</title>
        <authorList>
            <person name="Phurbu D."/>
            <person name="Liu Z.-X."/>
            <person name="Wang R."/>
            <person name="Zheng Y.-Y."/>
            <person name="Liu H.-C."/>
            <person name="Zhou Y.-G."/>
            <person name="Yu Y.-J."/>
            <person name="Li A.-H."/>
        </authorList>
    </citation>
    <scope>NUCLEOTIDE SEQUENCE [LARGE SCALE GENOMIC DNA]</scope>
    <source>
        <strain evidence="1 2">C22-A2</strain>
    </source>
</reference>
<name>A0ABU6KIS8_9BACI</name>
<comment type="caution">
    <text evidence="1">The sequence shown here is derived from an EMBL/GenBank/DDBJ whole genome shotgun (WGS) entry which is preliminary data.</text>
</comment>
<dbReference type="Proteomes" id="UP001335737">
    <property type="component" value="Unassembled WGS sequence"/>
</dbReference>
<evidence type="ECO:0000313" key="2">
    <source>
        <dbReference type="Proteomes" id="UP001335737"/>
    </source>
</evidence>